<dbReference type="PANTHER" id="PTHR33048:SF129">
    <property type="entry name" value="INTEGRAL MEMBRANE PROTEIN-RELATED"/>
    <property type="match status" value="1"/>
</dbReference>
<gene>
    <name evidence="9" type="ORF">Sste5346_001770</name>
</gene>
<dbReference type="Pfam" id="PF20684">
    <property type="entry name" value="Fung_rhodopsin"/>
    <property type="match status" value="2"/>
</dbReference>
<evidence type="ECO:0000256" key="7">
    <source>
        <dbReference type="SAM" id="Phobius"/>
    </source>
</evidence>
<organism evidence="9 10">
    <name type="scientific">Sporothrix stenoceras</name>
    <dbReference type="NCBI Taxonomy" id="5173"/>
    <lineage>
        <taxon>Eukaryota</taxon>
        <taxon>Fungi</taxon>
        <taxon>Dikarya</taxon>
        <taxon>Ascomycota</taxon>
        <taxon>Pezizomycotina</taxon>
        <taxon>Sordariomycetes</taxon>
        <taxon>Sordariomycetidae</taxon>
        <taxon>Ophiostomatales</taxon>
        <taxon>Ophiostomataceae</taxon>
        <taxon>Sporothrix</taxon>
    </lineage>
</organism>
<evidence type="ECO:0000256" key="1">
    <source>
        <dbReference type="ARBA" id="ARBA00004141"/>
    </source>
</evidence>
<feature type="region of interest" description="Disordered" evidence="6">
    <location>
        <begin position="402"/>
        <end position="428"/>
    </location>
</feature>
<feature type="transmembrane region" description="Helical" evidence="7">
    <location>
        <begin position="280"/>
        <end position="303"/>
    </location>
</feature>
<dbReference type="PANTHER" id="PTHR33048">
    <property type="entry name" value="PTH11-LIKE INTEGRAL MEMBRANE PROTEIN (AFU_ORTHOLOGUE AFUA_5G11245)"/>
    <property type="match status" value="1"/>
</dbReference>
<feature type="region of interest" description="Disordered" evidence="6">
    <location>
        <begin position="225"/>
        <end position="256"/>
    </location>
</feature>
<evidence type="ECO:0000256" key="4">
    <source>
        <dbReference type="ARBA" id="ARBA00023136"/>
    </source>
</evidence>
<name>A0ABR3ZMS2_9PEZI</name>
<comment type="similarity">
    <text evidence="5">Belongs to the SAT4 family.</text>
</comment>
<evidence type="ECO:0000313" key="9">
    <source>
        <dbReference type="EMBL" id="KAL1901365.1"/>
    </source>
</evidence>
<protein>
    <recommendedName>
        <fullName evidence="8">Rhodopsin domain-containing protein</fullName>
    </recommendedName>
</protein>
<feature type="transmembrane region" description="Helical" evidence="7">
    <location>
        <begin position="185"/>
        <end position="208"/>
    </location>
</feature>
<keyword evidence="2 7" id="KW-0812">Transmembrane</keyword>
<feature type="domain" description="Rhodopsin" evidence="8">
    <location>
        <begin position="287"/>
        <end position="350"/>
    </location>
</feature>
<reference evidence="9 10" key="1">
    <citation type="journal article" date="2024" name="IMA Fungus">
        <title>IMA Genome - F19 : A genome assembly and annotation guide to empower mycologists, including annotated draft genome sequences of Ceratocystis pirilliformis, Diaporthe australafricana, Fusarium ophioides, Paecilomyces lecythidis, and Sporothrix stenoceras.</title>
        <authorList>
            <person name="Aylward J."/>
            <person name="Wilson A.M."/>
            <person name="Visagie C.M."/>
            <person name="Spraker J."/>
            <person name="Barnes I."/>
            <person name="Buitendag C."/>
            <person name="Ceriani C."/>
            <person name="Del Mar Angel L."/>
            <person name="du Plessis D."/>
            <person name="Fuchs T."/>
            <person name="Gasser K."/>
            <person name="Kramer D."/>
            <person name="Li W."/>
            <person name="Munsamy K."/>
            <person name="Piso A."/>
            <person name="Price J.L."/>
            <person name="Sonnekus B."/>
            <person name="Thomas C."/>
            <person name="van der Nest A."/>
            <person name="van Dijk A."/>
            <person name="van Heerden A."/>
            <person name="van Vuuren N."/>
            <person name="Yilmaz N."/>
            <person name="Duong T.A."/>
            <person name="van der Merwe N.A."/>
            <person name="Wingfield M.J."/>
            <person name="Wingfield B.D."/>
        </authorList>
    </citation>
    <scope>NUCLEOTIDE SEQUENCE [LARGE SCALE GENOMIC DNA]</scope>
    <source>
        <strain evidence="9 10">CMW 5346</strain>
    </source>
</reference>
<keyword evidence="4 7" id="KW-0472">Membrane</keyword>
<feature type="transmembrane region" description="Helical" evidence="7">
    <location>
        <begin position="29"/>
        <end position="49"/>
    </location>
</feature>
<dbReference type="Proteomes" id="UP001583186">
    <property type="component" value="Unassembled WGS sequence"/>
</dbReference>
<feature type="transmembrane region" description="Helical" evidence="7">
    <location>
        <begin position="107"/>
        <end position="131"/>
    </location>
</feature>
<dbReference type="EMBL" id="JAWCUI010000007">
    <property type="protein sequence ID" value="KAL1901365.1"/>
    <property type="molecule type" value="Genomic_DNA"/>
</dbReference>
<evidence type="ECO:0000259" key="8">
    <source>
        <dbReference type="Pfam" id="PF20684"/>
    </source>
</evidence>
<dbReference type="InterPro" id="IPR052337">
    <property type="entry name" value="SAT4-like"/>
</dbReference>
<keyword evidence="3 7" id="KW-1133">Transmembrane helix</keyword>
<proteinExistence type="inferred from homology"/>
<feature type="domain" description="Rhodopsin" evidence="8">
    <location>
        <begin position="45"/>
        <end position="209"/>
    </location>
</feature>
<evidence type="ECO:0000256" key="3">
    <source>
        <dbReference type="ARBA" id="ARBA00022989"/>
    </source>
</evidence>
<evidence type="ECO:0000256" key="6">
    <source>
        <dbReference type="SAM" id="MobiDB-lite"/>
    </source>
</evidence>
<sequence>MQRPPAQLLSWPSLHLAAADTATRGPAVLILLSILLSITTLLVGVRIYTRCRITHGFGSDDVLILMAFTIATAFSAAGIAGEQTLQWGQHVWGVLPSSFIPGLKLTLAMQVLFDVATNLTKLSMLALFIRITHASGQHAARRMALCLAAIVLASATIFLLVDIFQCRPVSAYWTLSAQRQCINQASHLLAAGTINTVADLVIAIVFPIQYWSAVDQAKAVAKSASDAAKQPDTPWSRGHNRSKNRSESSTLSSSASSASLVRGTRVVIAGPTLKRKRFNFCLPPAVVTSLFVGGMLVVAAGTARTVFTWQTMTSTDGDVTWNSAPALMASALELDIAIIVASVPPLKPFFCRFLPDRYTAAHSRLSRGHMQRQSRSEKRVAEASVSPLSLSSLRSILFRTKDSTDSEIQRPPLDLNKPLPTLQRGQDDTQTVVEVVEPARPGTYYSVYDFQADADGYIRVRKASADTPMPELGMAI</sequence>
<feature type="transmembrane region" description="Helical" evidence="7">
    <location>
        <begin position="61"/>
        <end position="80"/>
    </location>
</feature>
<comment type="caution">
    <text evidence="9">The sequence shown here is derived from an EMBL/GenBank/DDBJ whole genome shotgun (WGS) entry which is preliminary data.</text>
</comment>
<comment type="subcellular location">
    <subcellularLocation>
        <location evidence="1">Membrane</location>
        <topology evidence="1">Multi-pass membrane protein</topology>
    </subcellularLocation>
</comment>
<accession>A0ABR3ZMS2</accession>
<evidence type="ECO:0000256" key="5">
    <source>
        <dbReference type="ARBA" id="ARBA00038359"/>
    </source>
</evidence>
<dbReference type="InterPro" id="IPR049326">
    <property type="entry name" value="Rhodopsin_dom_fungi"/>
</dbReference>
<keyword evidence="10" id="KW-1185">Reference proteome</keyword>
<evidence type="ECO:0000313" key="10">
    <source>
        <dbReference type="Proteomes" id="UP001583186"/>
    </source>
</evidence>
<feature type="compositionally biased region" description="Low complexity" evidence="6">
    <location>
        <begin position="247"/>
        <end position="256"/>
    </location>
</feature>
<evidence type="ECO:0000256" key="2">
    <source>
        <dbReference type="ARBA" id="ARBA00022692"/>
    </source>
</evidence>
<feature type="transmembrane region" description="Helical" evidence="7">
    <location>
        <begin position="143"/>
        <end position="165"/>
    </location>
</feature>